<dbReference type="EMBL" id="JAAAHY010000032">
    <property type="protein sequence ID" value="KAF9968200.1"/>
    <property type="molecule type" value="Genomic_DNA"/>
</dbReference>
<gene>
    <name evidence="2" type="ORF">BGZ70_005881</name>
</gene>
<dbReference type="AlphaFoldDB" id="A0A9P6JET0"/>
<reference evidence="2" key="1">
    <citation type="journal article" date="2020" name="Fungal Divers.">
        <title>Resolving the Mortierellaceae phylogeny through synthesis of multi-gene phylogenetics and phylogenomics.</title>
        <authorList>
            <person name="Vandepol N."/>
            <person name="Liber J."/>
            <person name="Desiro A."/>
            <person name="Na H."/>
            <person name="Kennedy M."/>
            <person name="Barry K."/>
            <person name="Grigoriev I.V."/>
            <person name="Miller A.N."/>
            <person name="O'Donnell K."/>
            <person name="Stajich J.E."/>
            <person name="Bonito G."/>
        </authorList>
    </citation>
    <scope>NUCLEOTIDE SEQUENCE</scope>
    <source>
        <strain evidence="2">CK1249</strain>
    </source>
</reference>
<comment type="caution">
    <text evidence="2">The sequence shown here is derived from an EMBL/GenBank/DDBJ whole genome shotgun (WGS) entry which is preliminary data.</text>
</comment>
<feature type="region of interest" description="Disordered" evidence="1">
    <location>
        <begin position="25"/>
        <end position="82"/>
    </location>
</feature>
<keyword evidence="3" id="KW-1185">Reference proteome</keyword>
<organism evidence="2 3">
    <name type="scientific">Mortierella alpina</name>
    <name type="common">Oleaginous fungus</name>
    <name type="synonym">Mortierella renispora</name>
    <dbReference type="NCBI Taxonomy" id="64518"/>
    <lineage>
        <taxon>Eukaryota</taxon>
        <taxon>Fungi</taxon>
        <taxon>Fungi incertae sedis</taxon>
        <taxon>Mucoromycota</taxon>
        <taxon>Mortierellomycotina</taxon>
        <taxon>Mortierellomycetes</taxon>
        <taxon>Mortierellales</taxon>
        <taxon>Mortierellaceae</taxon>
        <taxon>Mortierella</taxon>
    </lineage>
</organism>
<evidence type="ECO:0000313" key="3">
    <source>
        <dbReference type="Proteomes" id="UP000738359"/>
    </source>
</evidence>
<feature type="compositionally biased region" description="Basic and acidic residues" evidence="1">
    <location>
        <begin position="110"/>
        <end position="122"/>
    </location>
</feature>
<feature type="compositionally biased region" description="Acidic residues" evidence="1">
    <location>
        <begin position="209"/>
        <end position="225"/>
    </location>
</feature>
<evidence type="ECO:0000313" key="2">
    <source>
        <dbReference type="EMBL" id="KAF9968200.1"/>
    </source>
</evidence>
<sequence length="372" mass="41627">MLLFDDAEKHRLRYLEIVTGLKQSEDEDWWVSEEDSKQESSSRPNSPEPTKSSPENSTADGQVSHSLGHSDPATKDPTTSKASKVIDFEEELADLSSDGCGSLLRGRRRRGEDMGGDADSRHGNVPPKDNSLDSIKSDIDFRNGDLDWSESYLDRRDGDLDLRVDDLNSKQDDLGSNNGDLDSRDGDFDFKEDDLGSNDGDLDPKDGEVDAEDDAEDDANDDGDEAAPSKRWMPEAGCQFDSLEAARRWTESWAAYIGFKVRIGKSGPNEKLPYVLTIDATKIQQQGICNKDRPIWNDGFGYSHDYCKQSAKDNVAMWIHGPDAESKVKDLIEDITDFSLKYNISPRRMPLSTLKPRILKMTTMILEPNYVS</sequence>
<evidence type="ECO:0000256" key="1">
    <source>
        <dbReference type="SAM" id="MobiDB-lite"/>
    </source>
</evidence>
<dbReference type="Proteomes" id="UP000738359">
    <property type="component" value="Unassembled WGS sequence"/>
</dbReference>
<proteinExistence type="predicted"/>
<feature type="region of interest" description="Disordered" evidence="1">
    <location>
        <begin position="166"/>
        <end position="235"/>
    </location>
</feature>
<protein>
    <submittedName>
        <fullName evidence="2">Uncharacterized protein</fullName>
    </submittedName>
</protein>
<name>A0A9P6JET0_MORAP</name>
<feature type="region of interest" description="Disordered" evidence="1">
    <location>
        <begin position="97"/>
        <end position="152"/>
    </location>
</feature>
<dbReference type="OrthoDB" id="10678199at2759"/>
<accession>A0A9P6JET0</accession>
<feature type="compositionally biased region" description="Basic and acidic residues" evidence="1">
    <location>
        <begin position="135"/>
        <end position="145"/>
    </location>
</feature>
<feature type="compositionally biased region" description="Polar residues" evidence="1">
    <location>
        <begin position="41"/>
        <end position="67"/>
    </location>
</feature>